<dbReference type="InterPro" id="IPR036410">
    <property type="entry name" value="HSP_DnaJ_Cys-rich_dom_sf"/>
</dbReference>
<dbReference type="InterPro" id="IPR001305">
    <property type="entry name" value="HSP_DnaJ_Cys-rich_dom"/>
</dbReference>
<dbReference type="InterPro" id="IPR044713">
    <property type="entry name" value="DNJA1/2-like"/>
</dbReference>
<evidence type="ECO:0000313" key="10">
    <source>
        <dbReference type="EMBL" id="PWN91816.1"/>
    </source>
</evidence>
<gene>
    <name evidence="10" type="ORF">FA10DRAFT_239342</name>
</gene>
<dbReference type="InterPro" id="IPR036869">
    <property type="entry name" value="J_dom_sf"/>
</dbReference>
<evidence type="ECO:0000256" key="5">
    <source>
        <dbReference type="ARBA" id="ARBA00023186"/>
    </source>
</evidence>
<reference evidence="10 11" key="1">
    <citation type="journal article" date="2018" name="Mol. Biol. Evol.">
        <title>Broad Genomic Sampling Reveals a Smut Pathogenic Ancestry of the Fungal Clade Ustilaginomycotina.</title>
        <authorList>
            <person name="Kijpornyongpan T."/>
            <person name="Mondo S.J."/>
            <person name="Barry K."/>
            <person name="Sandor L."/>
            <person name="Lee J."/>
            <person name="Lipzen A."/>
            <person name="Pangilinan J."/>
            <person name="LaButti K."/>
            <person name="Hainaut M."/>
            <person name="Henrissat B."/>
            <person name="Grigoriev I.V."/>
            <person name="Spatafora J.W."/>
            <person name="Aime M.C."/>
        </authorList>
    </citation>
    <scope>NUCLEOTIDE SEQUENCE [LARGE SCALE GENOMIC DNA]</scope>
    <source>
        <strain evidence="10 11">MCA 4198</strain>
    </source>
</reference>
<evidence type="ECO:0000256" key="1">
    <source>
        <dbReference type="ARBA" id="ARBA00022723"/>
    </source>
</evidence>
<dbReference type="GO" id="GO:0030544">
    <property type="term" value="F:Hsp70 protein binding"/>
    <property type="evidence" value="ECO:0007669"/>
    <property type="project" value="InterPro"/>
</dbReference>
<dbReference type="InterPro" id="IPR012724">
    <property type="entry name" value="DnaJ"/>
</dbReference>
<keyword evidence="2" id="KW-0677">Repeat</keyword>
<proteinExistence type="inferred from homology"/>
<dbReference type="FunFam" id="2.10.230.10:FF:000002">
    <property type="entry name" value="Molecular chaperone DnaJ"/>
    <property type="match status" value="1"/>
</dbReference>
<dbReference type="SMART" id="SM00271">
    <property type="entry name" value="DnaJ"/>
    <property type="match status" value="1"/>
</dbReference>
<dbReference type="GO" id="GO:0008270">
    <property type="term" value="F:zinc ion binding"/>
    <property type="evidence" value="ECO:0007669"/>
    <property type="project" value="UniProtKB-KW"/>
</dbReference>
<dbReference type="InterPro" id="IPR002939">
    <property type="entry name" value="DnaJ_C"/>
</dbReference>
<feature type="domain" description="J" evidence="8">
    <location>
        <begin position="38"/>
        <end position="100"/>
    </location>
</feature>
<dbReference type="PROSITE" id="PS50076">
    <property type="entry name" value="DNAJ_2"/>
    <property type="match status" value="1"/>
</dbReference>
<dbReference type="GO" id="GO:0009408">
    <property type="term" value="P:response to heat"/>
    <property type="evidence" value="ECO:0007669"/>
    <property type="project" value="InterPro"/>
</dbReference>
<dbReference type="GO" id="GO:0006457">
    <property type="term" value="P:protein folding"/>
    <property type="evidence" value="ECO:0007669"/>
    <property type="project" value="InterPro"/>
</dbReference>
<feature type="zinc finger region" description="CR-type" evidence="6">
    <location>
        <begin position="162"/>
        <end position="245"/>
    </location>
</feature>
<keyword evidence="1 6" id="KW-0479">Metal-binding</keyword>
<dbReference type="Gene3D" id="1.10.287.110">
    <property type="entry name" value="DnaJ domain"/>
    <property type="match status" value="1"/>
</dbReference>
<feature type="domain" description="CR-type" evidence="9">
    <location>
        <begin position="162"/>
        <end position="245"/>
    </location>
</feature>
<dbReference type="CDD" id="cd06257">
    <property type="entry name" value="DnaJ"/>
    <property type="match status" value="1"/>
</dbReference>
<dbReference type="Pfam" id="PF00226">
    <property type="entry name" value="DnaJ"/>
    <property type="match status" value="1"/>
</dbReference>
<dbReference type="InParanoid" id="A0A316YS27"/>
<dbReference type="AlphaFoldDB" id="A0A316YS27"/>
<dbReference type="InterPro" id="IPR001623">
    <property type="entry name" value="DnaJ_domain"/>
</dbReference>
<dbReference type="Gene3D" id="2.60.260.20">
    <property type="entry name" value="Urease metallochaperone UreE, N-terminal domain"/>
    <property type="match status" value="2"/>
</dbReference>
<name>A0A316YS27_9BASI</name>
<dbReference type="Pfam" id="PF00684">
    <property type="entry name" value="DnaJ_CXXCXGXG"/>
    <property type="match status" value="1"/>
</dbReference>
<dbReference type="PROSITE" id="PS00636">
    <property type="entry name" value="DNAJ_1"/>
    <property type="match status" value="1"/>
</dbReference>
<dbReference type="GO" id="GO:0005524">
    <property type="term" value="F:ATP binding"/>
    <property type="evidence" value="ECO:0007669"/>
    <property type="project" value="InterPro"/>
</dbReference>
<dbReference type="Gene3D" id="2.10.230.10">
    <property type="entry name" value="Heat shock protein DnaJ, cysteine-rich domain"/>
    <property type="match status" value="1"/>
</dbReference>
<organism evidence="10 11">
    <name type="scientific">Acaromyces ingoldii</name>
    <dbReference type="NCBI Taxonomy" id="215250"/>
    <lineage>
        <taxon>Eukaryota</taxon>
        <taxon>Fungi</taxon>
        <taxon>Dikarya</taxon>
        <taxon>Basidiomycota</taxon>
        <taxon>Ustilaginomycotina</taxon>
        <taxon>Exobasidiomycetes</taxon>
        <taxon>Exobasidiales</taxon>
        <taxon>Cryptobasidiaceae</taxon>
        <taxon>Acaromyces</taxon>
    </lineage>
</organism>
<keyword evidence="4 6" id="KW-0862">Zinc</keyword>
<feature type="chain" id="PRO_5016315114" evidence="7">
    <location>
        <begin position="36"/>
        <end position="409"/>
    </location>
</feature>
<keyword evidence="7" id="KW-0732">Signal</keyword>
<dbReference type="PROSITE" id="PS51188">
    <property type="entry name" value="ZF_CR"/>
    <property type="match status" value="1"/>
</dbReference>
<dbReference type="RefSeq" id="XP_025379014.1">
    <property type="nucleotide sequence ID" value="XM_025519180.1"/>
</dbReference>
<feature type="signal peptide" evidence="7">
    <location>
        <begin position="1"/>
        <end position="35"/>
    </location>
</feature>
<dbReference type="PANTHER" id="PTHR43888">
    <property type="entry name" value="DNAJ-LIKE-2, ISOFORM A-RELATED"/>
    <property type="match status" value="1"/>
</dbReference>
<keyword evidence="11" id="KW-1185">Reference proteome</keyword>
<accession>A0A316YS27</accession>
<evidence type="ECO:0000313" key="11">
    <source>
        <dbReference type="Proteomes" id="UP000245768"/>
    </source>
</evidence>
<dbReference type="EMBL" id="KZ819635">
    <property type="protein sequence ID" value="PWN91816.1"/>
    <property type="molecule type" value="Genomic_DNA"/>
</dbReference>
<evidence type="ECO:0000256" key="2">
    <source>
        <dbReference type="ARBA" id="ARBA00022737"/>
    </source>
</evidence>
<dbReference type="SUPFAM" id="SSF49493">
    <property type="entry name" value="HSP40/DnaJ peptide-binding domain"/>
    <property type="match status" value="2"/>
</dbReference>
<dbReference type="PRINTS" id="PR00625">
    <property type="entry name" value="JDOMAIN"/>
</dbReference>
<keyword evidence="5" id="KW-0143">Chaperone</keyword>
<evidence type="ECO:0000256" key="6">
    <source>
        <dbReference type="PROSITE-ProRule" id="PRU00546"/>
    </source>
</evidence>
<protein>
    <submittedName>
        <fullName evidence="10">DnaJ-domain-containing protein</fullName>
    </submittedName>
</protein>
<dbReference type="CDD" id="cd10719">
    <property type="entry name" value="DnaJ_zf"/>
    <property type="match status" value="1"/>
</dbReference>
<dbReference type="SUPFAM" id="SSF57938">
    <property type="entry name" value="DnaJ/Hsp40 cysteine-rich domain"/>
    <property type="match status" value="1"/>
</dbReference>
<evidence type="ECO:0000256" key="7">
    <source>
        <dbReference type="SAM" id="SignalP"/>
    </source>
</evidence>
<dbReference type="GeneID" id="37041096"/>
<dbReference type="HAMAP" id="MF_01152">
    <property type="entry name" value="DnaJ"/>
    <property type="match status" value="1"/>
</dbReference>
<dbReference type="STRING" id="215250.A0A316YS27"/>
<evidence type="ECO:0000256" key="3">
    <source>
        <dbReference type="ARBA" id="ARBA00022771"/>
    </source>
</evidence>
<dbReference type="Pfam" id="PF01556">
    <property type="entry name" value="DnaJ_C"/>
    <property type="match status" value="1"/>
</dbReference>
<evidence type="ECO:0000259" key="9">
    <source>
        <dbReference type="PROSITE" id="PS51188"/>
    </source>
</evidence>
<dbReference type="FunCoup" id="A0A316YS27">
    <property type="interactions" value="216"/>
</dbReference>
<keyword evidence="3 6" id="KW-0863">Zinc-finger</keyword>
<dbReference type="SUPFAM" id="SSF46565">
    <property type="entry name" value="Chaperone J-domain"/>
    <property type="match status" value="1"/>
</dbReference>
<dbReference type="GO" id="GO:0051082">
    <property type="term" value="F:unfolded protein binding"/>
    <property type="evidence" value="ECO:0007669"/>
    <property type="project" value="InterPro"/>
</dbReference>
<dbReference type="FunFam" id="2.60.260.20:FF:000013">
    <property type="entry name" value="DnaJ subfamily B member 11"/>
    <property type="match status" value="1"/>
</dbReference>
<sequence length="409" mass="45064">MATRRRGGAGSAPSPHRWLALAVLVLALLCGVAQAAKDYYKIMGVDTGADDRTIKRAYRKLAQKLHPDKHPDKAEEFVELSEAYQVLSDKEARKIYNRFGEEGVKRHLAQKQASQGGADNPNDPMNVFRQFFGGGFQQQQQTRKGSTKQFNLEVNLADMYKGRTVTISFDRHVLCPACDGSGAKSKSDIHHCETCNGQGVRIVRQQIMPGFVTNAQVTCDACGGQGRVIKHKCPKCEGAKVIVEQVELDVEILPGTHEGEELLYEAEADEGPDFDAGDVLVKVQSKPQRGDFRRRDKHLYATIPISLADALLGFEKNLTHLDGSIVTLKRAAVTQPNYVATLAGQGMPLHHSVQPHDGTTHGNLYVEYNVVLPDQVEGDLLKAFEKVFKRSATSIKGDTSSQPHKHEDL</sequence>
<evidence type="ECO:0000259" key="8">
    <source>
        <dbReference type="PROSITE" id="PS50076"/>
    </source>
</evidence>
<dbReference type="Proteomes" id="UP000245768">
    <property type="component" value="Unassembled WGS sequence"/>
</dbReference>
<evidence type="ECO:0000256" key="4">
    <source>
        <dbReference type="ARBA" id="ARBA00022833"/>
    </source>
</evidence>
<dbReference type="CDD" id="cd10747">
    <property type="entry name" value="DnaJ_C"/>
    <property type="match status" value="1"/>
</dbReference>
<dbReference type="InterPro" id="IPR018253">
    <property type="entry name" value="DnaJ_domain_CS"/>
</dbReference>
<dbReference type="OrthoDB" id="550424at2759"/>
<dbReference type="InterPro" id="IPR008971">
    <property type="entry name" value="HSP40/DnaJ_pept-bd"/>
</dbReference>